<keyword evidence="5" id="KW-1185">Reference proteome</keyword>
<feature type="transmembrane region" description="Helical" evidence="3">
    <location>
        <begin position="72"/>
        <end position="93"/>
    </location>
</feature>
<dbReference type="InterPro" id="IPR003008">
    <property type="entry name" value="Tubulin_FtsZ_GTPase"/>
</dbReference>
<keyword evidence="4" id="KW-0131">Cell cycle</keyword>
<gene>
    <name evidence="4" type="ORF">COLO4_27539</name>
</gene>
<protein>
    <submittedName>
        <fullName evidence="4">Cell division protein FtsZ</fullName>
    </submittedName>
</protein>
<dbReference type="SUPFAM" id="SSF82185">
    <property type="entry name" value="Histone H3 K4-specific methyltransferase SET7/9 N-terminal domain"/>
    <property type="match status" value="1"/>
</dbReference>
<dbReference type="SUPFAM" id="SSF52490">
    <property type="entry name" value="Tubulin nucleotide-binding domain-like"/>
    <property type="match status" value="1"/>
</dbReference>
<dbReference type="Pfam" id="PF02493">
    <property type="entry name" value="MORN"/>
    <property type="match status" value="4"/>
</dbReference>
<dbReference type="STRING" id="93759.A0A1R3HQJ9"/>
<dbReference type="InterPro" id="IPR036525">
    <property type="entry name" value="Tubulin/FtsZ_GTPase_sf"/>
</dbReference>
<dbReference type="Gene3D" id="3.40.1090.10">
    <property type="entry name" value="Cytosolic phospholipase A2 catalytic domain"/>
    <property type="match status" value="1"/>
</dbReference>
<dbReference type="Proteomes" id="UP000187203">
    <property type="component" value="Unassembled WGS sequence"/>
</dbReference>
<sequence>MGKQSSSLNGYRSNGEEKNGVVDVIAIGSRKDAVLEFCLDSPFQSSSLRFWNILMKDTSNVQLQQRFLETGFFLPFLSLFLSSAYYVVAGAGYGSDHIAAIDILKEIRSANGFAVAIILKPFSFEGQRRLDEVKDLAGKLQELTNFCIDIDTDLLLKNELVTLDEALKTANNAVLLAINTISAVLSEMQRKLIDAVHDNMKEIEVSDVIKILGEYKEARLGFGAGYNIKTSISQAMYDCPFIGAGLKDLDGMVICVIASSNVTSNDDVQAFLHTFRQTAKYTKDMIISAIHEPNLEPNLLVTTVVVLGHIEEQVSQKSSIFTRLAQHFPFVFNFLRKHPSSSNDTNGNDLKVINKTDYNEMENKAALEGISGGFDDSREIQNAANSRSSDIYSLRDYDSGSDQNEAPLLPGTSDSSGYYDEIAEGISTFHREPLSGWSLGPGHQLAQEWAKEREADSEATPVLDNLSMFRLPVGVRSSEELKEGGNNLYATEFLESKSENDVKSPVFPNSSRFRGASSDSSFEVMREFYNTASTLLKGKTDIPKKQGVLSVRAASMLEAERDSPKKWSPIVEMKYRGGVYKGRCQGGLPEGKGRLVLGDGSIYDGMWRYGKRSGVGTFYFSNGDVFQGSWRDDLMHGKGWFYFHTGDRWFANFWKGKANGEGRFYSKSGKVFFGHFEDGWRHGRFLCINVDGARCIEIWDEGVLVSRQQLDADAIVKFSMMHSLNIRQSQSCQVSVKLRKMKPGSLLHEFKKLLVCQRVLHRHAYYYADIWSSTIVPHLRIPRLNASIPCGAGFGYHPGGWGKSPVDEYQLITVPFDCQVFAPGHCTFDGILFDKGTIKSLMPRKNWFPCCGLWLKLAFISDTFAMLNKDVLRSLKMLCANRNPEVQRLALFAIEKLAFCLENRCILVTSESFRELMRLTAFYDAFFKYPTKPKLTTHGYLYHEGKQFESLVSEKEIFAGKKVRKDQVDKGKRGIEKQPFQLTDFTATRIEKIIHGHIEKETKATSVDVAEDGRNGFCLSDVYCWQDGAIVANNPSIFTIREAQLLWPHTNIDCLVSISCGSFTYKDIISYWRIKFRDFNFLKEREGGWRYVDTGQVLMESACSVDGVEALSTPLPMLPEMQYFRFNPVYFQLIEADVFPAPFLKLPLTYGH</sequence>
<keyword evidence="1" id="KW-0677">Repeat</keyword>
<accession>A0A1R3HQJ9</accession>
<dbReference type="EMBL" id="AWUE01019628">
    <property type="protein sequence ID" value="OMO72655.1"/>
    <property type="molecule type" value="Genomic_DNA"/>
</dbReference>
<dbReference type="GO" id="GO:0009707">
    <property type="term" value="C:chloroplast outer membrane"/>
    <property type="evidence" value="ECO:0007669"/>
    <property type="project" value="TreeGrafter"/>
</dbReference>
<evidence type="ECO:0000313" key="4">
    <source>
        <dbReference type="EMBL" id="OMO72655.1"/>
    </source>
</evidence>
<dbReference type="GO" id="GO:0010020">
    <property type="term" value="P:chloroplast fission"/>
    <property type="evidence" value="ECO:0007669"/>
    <property type="project" value="TreeGrafter"/>
</dbReference>
<keyword evidence="3" id="KW-0812">Transmembrane</keyword>
<evidence type="ECO:0000256" key="3">
    <source>
        <dbReference type="SAM" id="Phobius"/>
    </source>
</evidence>
<organism evidence="4 5">
    <name type="scientific">Corchorus olitorius</name>
    <dbReference type="NCBI Taxonomy" id="93759"/>
    <lineage>
        <taxon>Eukaryota</taxon>
        <taxon>Viridiplantae</taxon>
        <taxon>Streptophyta</taxon>
        <taxon>Embryophyta</taxon>
        <taxon>Tracheophyta</taxon>
        <taxon>Spermatophyta</taxon>
        <taxon>Magnoliopsida</taxon>
        <taxon>eudicotyledons</taxon>
        <taxon>Gunneridae</taxon>
        <taxon>Pentapetalae</taxon>
        <taxon>rosids</taxon>
        <taxon>malvids</taxon>
        <taxon>Malvales</taxon>
        <taxon>Malvaceae</taxon>
        <taxon>Grewioideae</taxon>
        <taxon>Apeibeae</taxon>
        <taxon>Corchorus</taxon>
    </lineage>
</organism>
<feature type="region of interest" description="Disordered" evidence="2">
    <location>
        <begin position="391"/>
        <end position="417"/>
    </location>
</feature>
<dbReference type="Gene3D" id="3.40.50.1440">
    <property type="entry name" value="Tubulin/FtsZ, GTPase domain"/>
    <property type="match status" value="1"/>
</dbReference>
<reference evidence="5" key="1">
    <citation type="submission" date="2013-09" db="EMBL/GenBank/DDBJ databases">
        <title>Corchorus olitorius genome sequencing.</title>
        <authorList>
            <person name="Alam M."/>
            <person name="Haque M.S."/>
            <person name="Islam M.S."/>
            <person name="Emdad E.M."/>
            <person name="Islam M.M."/>
            <person name="Ahmed B."/>
            <person name="Halim A."/>
            <person name="Hossen Q.M.M."/>
            <person name="Hossain M.Z."/>
            <person name="Ahmed R."/>
            <person name="Khan M.M."/>
            <person name="Islam R."/>
            <person name="Rashid M.M."/>
            <person name="Khan S.A."/>
            <person name="Rahman M.S."/>
            <person name="Alam M."/>
            <person name="Yahiya A.S."/>
            <person name="Khan M.S."/>
            <person name="Azam M.S."/>
            <person name="Haque T."/>
            <person name="Lashkar M.Z.H."/>
            <person name="Akhand A.I."/>
            <person name="Morshed G."/>
            <person name="Roy S."/>
            <person name="Uddin K.S."/>
            <person name="Rabeya T."/>
            <person name="Hossain A.S."/>
            <person name="Chowdhury A."/>
            <person name="Snigdha A.R."/>
            <person name="Mortoza M.S."/>
            <person name="Matin S.A."/>
            <person name="Hoque S.M.E."/>
            <person name="Islam M.K."/>
            <person name="Roy D.K."/>
            <person name="Haider R."/>
            <person name="Moosa M.M."/>
            <person name="Elias S.M."/>
            <person name="Hasan A.M."/>
            <person name="Jahan S."/>
            <person name="Shafiuddin M."/>
            <person name="Mahmood N."/>
            <person name="Shommy N.S."/>
        </authorList>
    </citation>
    <scope>NUCLEOTIDE SEQUENCE [LARGE SCALE GENOMIC DNA]</scope>
    <source>
        <strain evidence="5">cv. O-4</strain>
    </source>
</reference>
<dbReference type="Gene3D" id="2.20.110.10">
    <property type="entry name" value="Histone H3 K4-specific methyltransferase SET7/9 N-terminal domain"/>
    <property type="match status" value="2"/>
</dbReference>
<name>A0A1R3HQJ9_9ROSI</name>
<dbReference type="GO" id="GO:0005829">
    <property type="term" value="C:cytosol"/>
    <property type="evidence" value="ECO:0007669"/>
    <property type="project" value="TreeGrafter"/>
</dbReference>
<keyword evidence="3" id="KW-0472">Membrane</keyword>
<dbReference type="PANTHER" id="PTHR43215">
    <property type="entry name" value="RADIAL SPOKE HEAD 1 HOMOLOG"/>
    <property type="match status" value="1"/>
</dbReference>
<dbReference type="SMART" id="SM00698">
    <property type="entry name" value="MORN"/>
    <property type="match status" value="3"/>
</dbReference>
<dbReference type="GO" id="GO:0051301">
    <property type="term" value="P:cell division"/>
    <property type="evidence" value="ECO:0007669"/>
    <property type="project" value="UniProtKB-KW"/>
</dbReference>
<dbReference type="PRINTS" id="PR00423">
    <property type="entry name" value="CELLDVISFTSZ"/>
</dbReference>
<dbReference type="PANTHER" id="PTHR43215:SF15">
    <property type="entry name" value="PROTEIN ACCUMULATION AND REPLICATION OF CHLOROPLASTS 3, CHLOROPLASTIC"/>
    <property type="match status" value="1"/>
</dbReference>
<dbReference type="GO" id="GO:0005525">
    <property type="term" value="F:GTP binding"/>
    <property type="evidence" value="ECO:0007669"/>
    <property type="project" value="InterPro"/>
</dbReference>
<dbReference type="OrthoDB" id="270720at2759"/>
<dbReference type="InterPro" id="IPR003409">
    <property type="entry name" value="MORN"/>
</dbReference>
<evidence type="ECO:0000256" key="1">
    <source>
        <dbReference type="ARBA" id="ARBA00022737"/>
    </source>
</evidence>
<evidence type="ECO:0000256" key="2">
    <source>
        <dbReference type="SAM" id="MobiDB-lite"/>
    </source>
</evidence>
<comment type="caution">
    <text evidence="4">The sequence shown here is derived from an EMBL/GenBank/DDBJ whole genome shotgun (WGS) entry which is preliminary data.</text>
</comment>
<keyword evidence="4" id="KW-0132">Cell division</keyword>
<keyword evidence="3" id="KW-1133">Transmembrane helix</keyword>
<proteinExistence type="predicted"/>
<dbReference type="AlphaFoldDB" id="A0A1R3HQJ9"/>
<evidence type="ECO:0000313" key="5">
    <source>
        <dbReference type="Proteomes" id="UP000187203"/>
    </source>
</evidence>